<proteinExistence type="predicted"/>
<reference evidence="3" key="1">
    <citation type="journal article" date="2019" name="Int. J. Syst. Evol. Microbiol.">
        <title>The Global Catalogue of Microorganisms (GCM) 10K type strain sequencing project: providing services to taxonomists for standard genome sequencing and annotation.</title>
        <authorList>
            <consortium name="The Broad Institute Genomics Platform"/>
            <consortium name="The Broad Institute Genome Sequencing Center for Infectious Disease"/>
            <person name="Wu L."/>
            <person name="Ma J."/>
        </authorList>
    </citation>
    <scope>NUCLEOTIDE SEQUENCE [LARGE SCALE GENOMIC DNA]</scope>
    <source>
        <strain evidence="3">CGMCC 1.10698</strain>
    </source>
</reference>
<feature type="domain" description="AAA" evidence="1">
    <location>
        <begin position="29"/>
        <end position="205"/>
    </location>
</feature>
<dbReference type="PANTHER" id="PTHR13696">
    <property type="entry name" value="P-LOOP CONTAINING NUCLEOSIDE TRIPHOSPHATE HYDROLASE"/>
    <property type="match status" value="1"/>
</dbReference>
<dbReference type="InterPro" id="IPR050678">
    <property type="entry name" value="DNA_Partitioning_ATPase"/>
</dbReference>
<dbReference type="Gene3D" id="3.40.50.300">
    <property type="entry name" value="P-loop containing nucleotide triphosphate hydrolases"/>
    <property type="match status" value="1"/>
</dbReference>
<dbReference type="PANTHER" id="PTHR13696:SF99">
    <property type="entry name" value="COBYRINIC ACID AC-DIAMIDE SYNTHASE"/>
    <property type="match status" value="1"/>
</dbReference>
<evidence type="ECO:0000259" key="1">
    <source>
        <dbReference type="Pfam" id="PF13614"/>
    </source>
</evidence>
<accession>A0ABV8R7N0</accession>
<dbReference type="Pfam" id="PF13614">
    <property type="entry name" value="AAA_31"/>
    <property type="match status" value="1"/>
</dbReference>
<organism evidence="2 3">
    <name type="scientific">Arthrobacter cryoconiti</name>
    <dbReference type="NCBI Taxonomy" id="748907"/>
    <lineage>
        <taxon>Bacteria</taxon>
        <taxon>Bacillati</taxon>
        <taxon>Actinomycetota</taxon>
        <taxon>Actinomycetes</taxon>
        <taxon>Micrococcales</taxon>
        <taxon>Micrococcaceae</taxon>
        <taxon>Arthrobacter</taxon>
    </lineage>
</organism>
<dbReference type="InterPro" id="IPR025669">
    <property type="entry name" value="AAA_dom"/>
</dbReference>
<evidence type="ECO:0000313" key="3">
    <source>
        <dbReference type="Proteomes" id="UP001595773"/>
    </source>
</evidence>
<dbReference type="CDD" id="cd02042">
    <property type="entry name" value="ParAB_family"/>
    <property type="match status" value="1"/>
</dbReference>
<comment type="caution">
    <text evidence="2">The sequence shown here is derived from an EMBL/GenBank/DDBJ whole genome shotgun (WGS) entry which is preliminary data.</text>
</comment>
<protein>
    <submittedName>
        <fullName evidence="2">ParA family protein</fullName>
    </submittedName>
</protein>
<dbReference type="EMBL" id="JBHSCQ010000024">
    <property type="protein sequence ID" value="MFC4267229.1"/>
    <property type="molecule type" value="Genomic_DNA"/>
</dbReference>
<keyword evidence="3" id="KW-1185">Reference proteome</keyword>
<dbReference type="SUPFAM" id="SSF52540">
    <property type="entry name" value="P-loop containing nucleoside triphosphate hydrolases"/>
    <property type="match status" value="1"/>
</dbReference>
<dbReference type="RefSeq" id="WP_230068269.1">
    <property type="nucleotide sequence ID" value="NZ_BAABLL010000017.1"/>
</dbReference>
<name>A0ABV8R7N0_9MICC</name>
<dbReference type="Proteomes" id="UP001595773">
    <property type="component" value="Unassembled WGS sequence"/>
</dbReference>
<dbReference type="InterPro" id="IPR027417">
    <property type="entry name" value="P-loop_NTPase"/>
</dbReference>
<gene>
    <name evidence="2" type="ORF">ACFOW9_16605</name>
</gene>
<evidence type="ECO:0000313" key="2">
    <source>
        <dbReference type="EMBL" id="MFC4267229.1"/>
    </source>
</evidence>
<sequence>MDSTTTPNPFALSQAVKLISDSDLFNLRRTIVITNGKGGVGKTSVTTNLATLLAEAGYKVLIVDMDSQGNVAINLGFSDDERNNQGKALHHAVTYNEVPVPLKDIRPGLDVLTGGPFTNQLIDAIHGDTLRGGKMRGCIARALAKIANNYDLILIDTPPSDAGFVFVDEAMLAARWILAPLRPEPKSINGLYSLASRIEQVQSANPYIRLLGVILFGVPSGATRVEKRPRDILGERLGGIAPTFSAKIRNVVAADADASFRGQAAHELAADVLKQGPFWERLRSGASATPVLAGSASSLAEDYMSLATEIIDELKAQEEAFDAEAGEK</sequence>